<dbReference type="SUPFAM" id="SSF53850">
    <property type="entry name" value="Periplasmic binding protein-like II"/>
    <property type="match status" value="1"/>
</dbReference>
<dbReference type="STRING" id="311410.LA5095_01815"/>
<dbReference type="PANTHER" id="PTHR35936:SF17">
    <property type="entry name" value="ARGININE-BINDING EXTRACELLULAR PROTEIN ARTP"/>
    <property type="match status" value="1"/>
</dbReference>
<evidence type="ECO:0000313" key="3">
    <source>
        <dbReference type="EMBL" id="CTQ71827.1"/>
    </source>
</evidence>
<dbReference type="AlphaFoldDB" id="A0A0M6Z5H9"/>
<dbReference type="Proteomes" id="UP000049983">
    <property type="component" value="Unassembled WGS sequence"/>
</dbReference>
<keyword evidence="4" id="KW-1185">Reference proteome</keyword>
<name>A0A0M6Z5H9_9HYPH</name>
<dbReference type="PANTHER" id="PTHR35936">
    <property type="entry name" value="MEMBRANE-BOUND LYTIC MUREIN TRANSGLYCOSYLASE F"/>
    <property type="match status" value="1"/>
</dbReference>
<evidence type="ECO:0000259" key="2">
    <source>
        <dbReference type="SMART" id="SM00062"/>
    </source>
</evidence>
<feature type="domain" description="Solute-binding protein family 3/N-terminal" evidence="2">
    <location>
        <begin position="57"/>
        <end position="279"/>
    </location>
</feature>
<evidence type="ECO:0000313" key="4">
    <source>
        <dbReference type="Proteomes" id="UP000049983"/>
    </source>
</evidence>
<keyword evidence="1" id="KW-0732">Signal</keyword>
<organism evidence="3 4">
    <name type="scientific">Roseibium album</name>
    <dbReference type="NCBI Taxonomy" id="311410"/>
    <lineage>
        <taxon>Bacteria</taxon>
        <taxon>Pseudomonadati</taxon>
        <taxon>Pseudomonadota</taxon>
        <taxon>Alphaproteobacteria</taxon>
        <taxon>Hyphomicrobiales</taxon>
        <taxon>Stappiaceae</taxon>
        <taxon>Roseibium</taxon>
    </lineage>
</organism>
<dbReference type="EMBL" id="CXWC01000010">
    <property type="protein sequence ID" value="CTQ71827.1"/>
    <property type="molecule type" value="Genomic_DNA"/>
</dbReference>
<reference evidence="4" key="1">
    <citation type="submission" date="2015-07" db="EMBL/GenBank/DDBJ databases">
        <authorList>
            <person name="Rodrigo-Torres Lidia"/>
            <person name="Arahal R.David."/>
        </authorList>
    </citation>
    <scope>NUCLEOTIDE SEQUENCE [LARGE SCALE GENOMIC DNA]</scope>
    <source>
        <strain evidence="4">CECT 5096</strain>
    </source>
</reference>
<dbReference type="InterPro" id="IPR001638">
    <property type="entry name" value="Solute-binding_3/MltF_N"/>
</dbReference>
<sequence>MSASNTAPLEEKGNHEMKLNRRTVLTLTGATMASALIAGGTPVLAAGSLEEIKERGKLRVGVTQAPPWYSKDPSTGEWASGVGVSAGKAMAEALGVEFEPVEVTWGTAVAALQSNKIDVMFVLDATDERKKAASFPDSPLLYYSLAVLAKDDVPVTSWEDLNKADIKIAVPQATSMDKFLTENVGAADIQRFPGNTEAIAAFQSGRVDAVCLFHPPLIAARQKLGRGKIVVPSPVKSNPTSAAVRKGDTEFVEFVDAQLADYYQSGKIQTWYEEFLTGFGLDPKSAPPIIKELL</sequence>
<dbReference type="PROSITE" id="PS51318">
    <property type="entry name" value="TAT"/>
    <property type="match status" value="1"/>
</dbReference>
<dbReference type="SMART" id="SM00062">
    <property type="entry name" value="PBPb"/>
    <property type="match status" value="1"/>
</dbReference>
<accession>A0A0M6Z5H9</accession>
<proteinExistence type="predicted"/>
<dbReference type="Pfam" id="PF00497">
    <property type="entry name" value="SBP_bac_3"/>
    <property type="match status" value="1"/>
</dbReference>
<gene>
    <name evidence="3" type="primary">fliY_3</name>
    <name evidence="3" type="ORF">LA5096_03069</name>
</gene>
<protein>
    <submittedName>
        <fullName evidence="3">Sulfate starvation-induced protein 7</fullName>
    </submittedName>
</protein>
<dbReference type="Gene3D" id="3.40.190.10">
    <property type="entry name" value="Periplasmic binding protein-like II"/>
    <property type="match status" value="2"/>
</dbReference>
<dbReference type="InterPro" id="IPR006311">
    <property type="entry name" value="TAT_signal"/>
</dbReference>
<evidence type="ECO:0000256" key="1">
    <source>
        <dbReference type="ARBA" id="ARBA00022729"/>
    </source>
</evidence>